<dbReference type="InterPro" id="IPR009057">
    <property type="entry name" value="Homeodomain-like_sf"/>
</dbReference>
<keyword evidence="2" id="KW-0238">DNA-binding</keyword>
<keyword evidence="1" id="KW-0805">Transcription regulation</keyword>
<protein>
    <submittedName>
        <fullName evidence="5">AraC family transcriptional regulator</fullName>
    </submittedName>
</protein>
<dbReference type="AlphaFoldDB" id="A0A2W2AGV4"/>
<dbReference type="InterPro" id="IPR002818">
    <property type="entry name" value="DJ-1/PfpI"/>
</dbReference>
<evidence type="ECO:0000313" key="5">
    <source>
        <dbReference type="EMBL" id="PZF74725.1"/>
    </source>
</evidence>
<dbReference type="PANTHER" id="PTHR43130">
    <property type="entry name" value="ARAC-FAMILY TRANSCRIPTIONAL REGULATOR"/>
    <property type="match status" value="1"/>
</dbReference>
<dbReference type="GO" id="GO:0043565">
    <property type="term" value="F:sequence-specific DNA binding"/>
    <property type="evidence" value="ECO:0007669"/>
    <property type="project" value="InterPro"/>
</dbReference>
<organism evidence="5 6">
    <name type="scientific">Taibaiella soli</name>
    <dbReference type="NCBI Taxonomy" id="1649169"/>
    <lineage>
        <taxon>Bacteria</taxon>
        <taxon>Pseudomonadati</taxon>
        <taxon>Bacteroidota</taxon>
        <taxon>Chitinophagia</taxon>
        <taxon>Chitinophagales</taxon>
        <taxon>Chitinophagaceae</taxon>
        <taxon>Taibaiella</taxon>
    </lineage>
</organism>
<dbReference type="SMART" id="SM00342">
    <property type="entry name" value="HTH_ARAC"/>
    <property type="match status" value="1"/>
</dbReference>
<name>A0A2W2AGV4_9BACT</name>
<dbReference type="SUPFAM" id="SSF46689">
    <property type="entry name" value="Homeodomain-like"/>
    <property type="match status" value="2"/>
</dbReference>
<dbReference type="OrthoDB" id="9803764at2"/>
<dbReference type="Gene3D" id="3.40.50.880">
    <property type="match status" value="1"/>
</dbReference>
<sequence>MKHVSILVPHGHTSLSNIEGTHQILSEVNKQMAAMDRSPLFQIQLVGLEKATTQTNGLFTVNPDVLVGAVAKTDLIIIPAIHGNPQVAVENNKAFLPWIVSQYRGGAEVASFCIGAFFLAATGLLHGKQCATHWVAANEFRQMFPEVNLVDHKIMTEEDGIYTSGGAYSYLNLLIYLIEKFAGRDVAILISKAFMIDIDRLSQSPFIIFQGQKEHEDEQIKKAQDFIEHNFQERITVDQLADMLALGRRSLERRFKKATSNTVSEYIQRVKVEAAKKNLESGRKNINEVMYEVGYSDVKAFRTVFRKTTGLSPLEYRNKYNKMSAV</sequence>
<dbReference type="SUPFAM" id="SSF52317">
    <property type="entry name" value="Class I glutamine amidotransferase-like"/>
    <property type="match status" value="1"/>
</dbReference>
<dbReference type="Gene3D" id="1.10.10.60">
    <property type="entry name" value="Homeodomain-like"/>
    <property type="match status" value="2"/>
</dbReference>
<dbReference type="PRINTS" id="PR00032">
    <property type="entry name" value="HTHARAC"/>
</dbReference>
<evidence type="ECO:0000259" key="4">
    <source>
        <dbReference type="PROSITE" id="PS01124"/>
    </source>
</evidence>
<dbReference type="EMBL" id="QKTW01000002">
    <property type="protein sequence ID" value="PZF74725.1"/>
    <property type="molecule type" value="Genomic_DNA"/>
</dbReference>
<evidence type="ECO:0000313" key="6">
    <source>
        <dbReference type="Proteomes" id="UP000248745"/>
    </source>
</evidence>
<proteinExistence type="predicted"/>
<dbReference type="InterPro" id="IPR052158">
    <property type="entry name" value="INH-QAR"/>
</dbReference>
<comment type="caution">
    <text evidence="5">The sequence shown here is derived from an EMBL/GenBank/DDBJ whole genome shotgun (WGS) entry which is preliminary data.</text>
</comment>
<evidence type="ECO:0000256" key="3">
    <source>
        <dbReference type="ARBA" id="ARBA00023163"/>
    </source>
</evidence>
<dbReference type="Pfam" id="PF01965">
    <property type="entry name" value="DJ-1_PfpI"/>
    <property type="match status" value="1"/>
</dbReference>
<gene>
    <name evidence="5" type="ORF">DN068_00565</name>
</gene>
<dbReference type="InterPro" id="IPR029062">
    <property type="entry name" value="Class_I_gatase-like"/>
</dbReference>
<dbReference type="PANTHER" id="PTHR43130:SF3">
    <property type="entry name" value="HTH-TYPE TRANSCRIPTIONAL REGULATOR RV1931C"/>
    <property type="match status" value="1"/>
</dbReference>
<feature type="domain" description="HTH araC/xylS-type" evidence="4">
    <location>
        <begin position="221"/>
        <end position="319"/>
    </location>
</feature>
<dbReference type="InterPro" id="IPR018060">
    <property type="entry name" value="HTH_AraC"/>
</dbReference>
<dbReference type="Proteomes" id="UP000248745">
    <property type="component" value="Unassembled WGS sequence"/>
</dbReference>
<dbReference type="CDD" id="cd03138">
    <property type="entry name" value="GATase1_AraC_2"/>
    <property type="match status" value="1"/>
</dbReference>
<evidence type="ECO:0000256" key="1">
    <source>
        <dbReference type="ARBA" id="ARBA00023015"/>
    </source>
</evidence>
<accession>A0A2W2AGV4</accession>
<dbReference type="Pfam" id="PF12833">
    <property type="entry name" value="HTH_18"/>
    <property type="match status" value="1"/>
</dbReference>
<dbReference type="GO" id="GO:0003700">
    <property type="term" value="F:DNA-binding transcription factor activity"/>
    <property type="evidence" value="ECO:0007669"/>
    <property type="project" value="InterPro"/>
</dbReference>
<reference evidence="5 6" key="1">
    <citation type="submission" date="2018-06" db="EMBL/GenBank/DDBJ databases">
        <title>Mucibacter soli gen. nov., sp. nov., a new member of the family Chitinophagaceae producing mucin.</title>
        <authorList>
            <person name="Kim M.-K."/>
            <person name="Park S."/>
            <person name="Kim T.-S."/>
            <person name="Joung Y."/>
            <person name="Han J.-H."/>
            <person name="Kim S.B."/>
        </authorList>
    </citation>
    <scope>NUCLEOTIDE SEQUENCE [LARGE SCALE GENOMIC DNA]</scope>
    <source>
        <strain evidence="5 6">R1-15</strain>
    </source>
</reference>
<keyword evidence="6" id="KW-1185">Reference proteome</keyword>
<keyword evidence="3" id="KW-0804">Transcription</keyword>
<dbReference type="PROSITE" id="PS01124">
    <property type="entry name" value="HTH_ARAC_FAMILY_2"/>
    <property type="match status" value="1"/>
</dbReference>
<dbReference type="InterPro" id="IPR020449">
    <property type="entry name" value="Tscrpt_reg_AraC-type_HTH"/>
</dbReference>
<dbReference type="RefSeq" id="WP_110996931.1">
    <property type="nucleotide sequence ID" value="NZ_QKTW01000002.1"/>
</dbReference>
<evidence type="ECO:0000256" key="2">
    <source>
        <dbReference type="ARBA" id="ARBA00023125"/>
    </source>
</evidence>